<organism evidence="4 5">
    <name type="scientific">Roseiconus nitratireducens</name>
    <dbReference type="NCBI Taxonomy" id="2605748"/>
    <lineage>
        <taxon>Bacteria</taxon>
        <taxon>Pseudomonadati</taxon>
        <taxon>Planctomycetota</taxon>
        <taxon>Planctomycetia</taxon>
        <taxon>Pirellulales</taxon>
        <taxon>Pirellulaceae</taxon>
        <taxon>Roseiconus</taxon>
    </lineage>
</organism>
<dbReference type="InterPro" id="IPR023799">
    <property type="entry name" value="RbfA_dom_sf"/>
</dbReference>
<evidence type="ECO:0000256" key="1">
    <source>
        <dbReference type="ARBA" id="ARBA00022517"/>
    </source>
</evidence>
<proteinExistence type="inferred from homology"/>
<dbReference type="GO" id="GO:0030490">
    <property type="term" value="P:maturation of SSU-rRNA"/>
    <property type="evidence" value="ECO:0007669"/>
    <property type="project" value="UniProtKB-UniRule"/>
</dbReference>
<dbReference type="InterPro" id="IPR000238">
    <property type="entry name" value="RbfA"/>
</dbReference>
<evidence type="ECO:0000256" key="2">
    <source>
        <dbReference type="HAMAP-Rule" id="MF_00003"/>
    </source>
</evidence>
<comment type="similarity">
    <text evidence="2">Belongs to the RbfA family.</text>
</comment>
<accession>A0A5M6D0V3</accession>
<evidence type="ECO:0000313" key="4">
    <source>
        <dbReference type="EMBL" id="KAA5540676.1"/>
    </source>
</evidence>
<dbReference type="InterPro" id="IPR015946">
    <property type="entry name" value="KH_dom-like_a/b"/>
</dbReference>
<reference evidence="4 5" key="1">
    <citation type="submission" date="2019-08" db="EMBL/GenBank/DDBJ databases">
        <authorList>
            <person name="Dhanesh K."/>
            <person name="Kumar G."/>
            <person name="Sasikala C."/>
            <person name="Venkata Ramana C."/>
        </authorList>
    </citation>
    <scope>NUCLEOTIDE SEQUENCE [LARGE SCALE GENOMIC DNA]</scope>
    <source>
        <strain evidence="4 5">JC645</strain>
    </source>
</reference>
<dbReference type="NCBIfam" id="TIGR00082">
    <property type="entry name" value="rbfA"/>
    <property type="match status" value="1"/>
</dbReference>
<evidence type="ECO:0000313" key="5">
    <source>
        <dbReference type="Proteomes" id="UP000324479"/>
    </source>
</evidence>
<dbReference type="PANTHER" id="PTHR33515">
    <property type="entry name" value="RIBOSOME-BINDING FACTOR A, CHLOROPLASTIC-RELATED"/>
    <property type="match status" value="1"/>
</dbReference>
<keyword evidence="1 2" id="KW-0690">Ribosome biogenesis</keyword>
<comment type="subunit">
    <text evidence="2">Monomer. Binds 30S ribosomal subunits, but not 50S ribosomal subunits or 70S ribosomes.</text>
</comment>
<gene>
    <name evidence="2 4" type="primary">rbfA</name>
    <name evidence="4" type="ORF">FYK55_19995</name>
</gene>
<dbReference type="SUPFAM" id="SSF89919">
    <property type="entry name" value="Ribosome-binding factor A, RbfA"/>
    <property type="match status" value="1"/>
</dbReference>
<comment type="function">
    <text evidence="2">One of several proteins that assist in the late maturation steps of the functional core of the 30S ribosomal subunit. Associates with free 30S ribosomal subunits (but not with 30S subunits that are part of 70S ribosomes or polysomes). Required for efficient processing of 16S rRNA. May interact with the 5'-terminal helix region of 16S rRNA.</text>
</comment>
<evidence type="ECO:0000256" key="3">
    <source>
        <dbReference type="SAM" id="MobiDB-lite"/>
    </source>
</evidence>
<dbReference type="Gene3D" id="3.30.300.20">
    <property type="match status" value="1"/>
</dbReference>
<protein>
    <recommendedName>
        <fullName evidence="2">Ribosome-binding factor A</fullName>
    </recommendedName>
</protein>
<comment type="subcellular location">
    <subcellularLocation>
        <location evidence="2">Cytoplasm</location>
    </subcellularLocation>
</comment>
<dbReference type="GO" id="GO:0005829">
    <property type="term" value="C:cytosol"/>
    <property type="evidence" value="ECO:0007669"/>
    <property type="project" value="TreeGrafter"/>
</dbReference>
<keyword evidence="2" id="KW-0963">Cytoplasm</keyword>
<dbReference type="GO" id="GO:0043024">
    <property type="term" value="F:ribosomal small subunit binding"/>
    <property type="evidence" value="ECO:0007669"/>
    <property type="project" value="TreeGrafter"/>
</dbReference>
<comment type="caution">
    <text evidence="4">The sequence shown here is derived from an EMBL/GenBank/DDBJ whole genome shotgun (WGS) entry which is preliminary data.</text>
</comment>
<dbReference type="Pfam" id="PF02033">
    <property type="entry name" value="RBFA"/>
    <property type="match status" value="1"/>
</dbReference>
<dbReference type="RefSeq" id="WP_150078240.1">
    <property type="nucleotide sequence ID" value="NZ_VWOX01000012.1"/>
</dbReference>
<dbReference type="HAMAP" id="MF_00003">
    <property type="entry name" value="RbfA"/>
    <property type="match status" value="1"/>
</dbReference>
<feature type="region of interest" description="Disordered" evidence="3">
    <location>
        <begin position="113"/>
        <end position="159"/>
    </location>
</feature>
<dbReference type="PANTHER" id="PTHR33515:SF1">
    <property type="entry name" value="RIBOSOME-BINDING FACTOR A, CHLOROPLASTIC-RELATED"/>
    <property type="match status" value="1"/>
</dbReference>
<dbReference type="EMBL" id="VWOX01000012">
    <property type="protein sequence ID" value="KAA5540676.1"/>
    <property type="molecule type" value="Genomic_DNA"/>
</dbReference>
<sequence length="159" mass="17354">MSSRRLLKAAEAIREVVASAILTEIRDPRVKDVTVISVEVTPDMREATVSVSVMGDEAQKTLSLRGLQNAAGFLQSKIAKRIDTRYTPRLQFELNRGAENALVVGELLGKIRREREADGRNEDGLAADADSEPEEILEQSAPSANEDAAVDEDPDSPRP</sequence>
<feature type="compositionally biased region" description="Basic and acidic residues" evidence="3">
    <location>
        <begin position="113"/>
        <end position="123"/>
    </location>
</feature>
<dbReference type="AlphaFoldDB" id="A0A5M6D0V3"/>
<feature type="compositionally biased region" description="Acidic residues" evidence="3">
    <location>
        <begin position="148"/>
        <end position="159"/>
    </location>
</feature>
<keyword evidence="5" id="KW-1185">Reference proteome</keyword>
<dbReference type="Proteomes" id="UP000324479">
    <property type="component" value="Unassembled WGS sequence"/>
</dbReference>
<name>A0A5M6D0V3_9BACT</name>